<dbReference type="RefSeq" id="WP_076782257.1">
    <property type="nucleotide sequence ID" value="NZ_FTPU01000007.1"/>
</dbReference>
<dbReference type="AlphaFoldDB" id="A0A1U7PRJ9"/>
<evidence type="ECO:0000256" key="1">
    <source>
        <dbReference type="SAM" id="Phobius"/>
    </source>
</evidence>
<dbReference type="Proteomes" id="UP000187261">
    <property type="component" value="Unassembled WGS sequence"/>
</dbReference>
<feature type="transmembrane region" description="Helical" evidence="1">
    <location>
        <begin position="208"/>
        <end position="227"/>
    </location>
</feature>
<dbReference type="OrthoDB" id="1112074at2"/>
<feature type="transmembrane region" description="Helical" evidence="1">
    <location>
        <begin position="103"/>
        <end position="124"/>
    </location>
</feature>
<feature type="transmembrane region" description="Helical" evidence="1">
    <location>
        <begin position="6"/>
        <end position="26"/>
    </location>
</feature>
<dbReference type="Pfam" id="PF14897">
    <property type="entry name" value="EpsG"/>
    <property type="match status" value="1"/>
</dbReference>
<feature type="transmembrane region" description="Helical" evidence="1">
    <location>
        <begin position="156"/>
        <end position="172"/>
    </location>
</feature>
<feature type="transmembrane region" description="Helical" evidence="1">
    <location>
        <begin position="261"/>
        <end position="279"/>
    </location>
</feature>
<organism evidence="2 3">
    <name type="scientific">Epilithonimonas bovis DSM 19482</name>
    <dbReference type="NCBI Taxonomy" id="1121284"/>
    <lineage>
        <taxon>Bacteria</taxon>
        <taxon>Pseudomonadati</taxon>
        <taxon>Bacteroidota</taxon>
        <taxon>Flavobacteriia</taxon>
        <taxon>Flavobacteriales</taxon>
        <taxon>Weeksellaceae</taxon>
        <taxon>Chryseobacterium group</taxon>
        <taxon>Epilithonimonas</taxon>
    </lineage>
</organism>
<feature type="transmembrane region" description="Helical" evidence="1">
    <location>
        <begin position="291"/>
        <end position="312"/>
    </location>
</feature>
<dbReference type="InterPro" id="IPR049458">
    <property type="entry name" value="EpsG-like"/>
</dbReference>
<protein>
    <submittedName>
        <fullName evidence="2">EpsG family protein</fullName>
    </submittedName>
</protein>
<proteinExistence type="predicted"/>
<dbReference type="EMBL" id="FTPU01000007">
    <property type="protein sequence ID" value="SIT96195.1"/>
    <property type="molecule type" value="Genomic_DNA"/>
</dbReference>
<accession>A0A1U7PRJ9</accession>
<keyword evidence="3" id="KW-1185">Reference proteome</keyword>
<keyword evidence="1" id="KW-1133">Transmembrane helix</keyword>
<evidence type="ECO:0000313" key="3">
    <source>
        <dbReference type="Proteomes" id="UP000187261"/>
    </source>
</evidence>
<sequence length="362" mass="41896">MIPIEHYILLYYVGLALLVFVAALQLSVYKNGDMIPNTVLHTLEVLFLGFVILYIGTRDPYASSKYLGDTGAYTRTFNKILSTDLSGSKDVGFYLFMKLMHPFGIKVFYLVSAALYVLLPYLTFKKWFGRYAIIASIVTIVSMSFFAFGINTMRNGLAVAIFLFGLGFFRSSKIMFIGLLWLSTVFHSSMFLPITALLFTYFLRNSKILIGIWLLTAVVAFFFGDAIERNLTALFKTFDLADNRAENLFTDEFKAIITRRYRLDFVLYSAVPIILGAYYQYKKNYKDPFYLWIYNTYIIANTYWLLMIYAAFTDRTAYLSWMLMPTVLVYPILKKRIFVNQYQYLAGLILISFIFTLIIAFK</sequence>
<reference evidence="3" key="1">
    <citation type="submission" date="2016-10" db="EMBL/GenBank/DDBJ databases">
        <authorList>
            <person name="Varghese N."/>
            <person name="Submissions S."/>
        </authorList>
    </citation>
    <scope>NUCLEOTIDE SEQUENCE [LARGE SCALE GENOMIC DNA]</scope>
    <source>
        <strain evidence="3">DSM 19482</strain>
    </source>
</reference>
<gene>
    <name evidence="2" type="ORF">SAMN05660493_00868</name>
</gene>
<keyword evidence="1" id="KW-0472">Membrane</keyword>
<keyword evidence="1" id="KW-0812">Transmembrane</keyword>
<name>A0A1U7PRJ9_9FLAO</name>
<feature type="transmembrane region" description="Helical" evidence="1">
    <location>
        <begin position="131"/>
        <end position="150"/>
    </location>
</feature>
<dbReference type="STRING" id="1121284.SAMN05660493_00868"/>
<feature type="transmembrane region" description="Helical" evidence="1">
    <location>
        <begin position="38"/>
        <end position="57"/>
    </location>
</feature>
<evidence type="ECO:0000313" key="2">
    <source>
        <dbReference type="EMBL" id="SIT96195.1"/>
    </source>
</evidence>
<feature type="transmembrane region" description="Helical" evidence="1">
    <location>
        <begin position="342"/>
        <end position="361"/>
    </location>
</feature>
<feature type="transmembrane region" description="Helical" evidence="1">
    <location>
        <begin position="179"/>
        <end position="202"/>
    </location>
</feature>